<feature type="compositionally biased region" description="Basic and acidic residues" evidence="1">
    <location>
        <begin position="280"/>
        <end position="289"/>
    </location>
</feature>
<evidence type="ECO:0000256" key="2">
    <source>
        <dbReference type="SAM" id="SignalP"/>
    </source>
</evidence>
<reference evidence="4" key="1">
    <citation type="journal article" date="2023" name="Commun. Biol.">
        <title>Genome analysis of Parmales, the sister group of diatoms, reveals the evolutionary specialization of diatoms from phago-mixotrophs to photoautotrophs.</title>
        <authorList>
            <person name="Ban H."/>
            <person name="Sato S."/>
            <person name="Yoshikawa S."/>
            <person name="Yamada K."/>
            <person name="Nakamura Y."/>
            <person name="Ichinomiya M."/>
            <person name="Sato N."/>
            <person name="Blanc-Mathieu R."/>
            <person name="Endo H."/>
            <person name="Kuwata A."/>
            <person name="Ogata H."/>
        </authorList>
    </citation>
    <scope>NUCLEOTIDE SEQUENCE [LARGE SCALE GENOMIC DNA]</scope>
    <source>
        <strain evidence="4">NIES 3699</strain>
    </source>
</reference>
<comment type="caution">
    <text evidence="3">The sequence shown here is derived from an EMBL/GenBank/DDBJ whole genome shotgun (WGS) entry which is preliminary data.</text>
</comment>
<protein>
    <submittedName>
        <fullName evidence="3">Uncharacterized protein</fullName>
    </submittedName>
</protein>
<dbReference type="Proteomes" id="UP001165160">
    <property type="component" value="Unassembled WGS sequence"/>
</dbReference>
<keyword evidence="4" id="KW-1185">Reference proteome</keyword>
<gene>
    <name evidence="3" type="ORF">TrVE_jg2795</name>
</gene>
<feature type="region of interest" description="Disordered" evidence="1">
    <location>
        <begin position="255"/>
        <end position="289"/>
    </location>
</feature>
<accession>A0A9W7BK71</accession>
<evidence type="ECO:0000256" key="1">
    <source>
        <dbReference type="SAM" id="MobiDB-lite"/>
    </source>
</evidence>
<keyword evidence="2" id="KW-0732">Signal</keyword>
<name>A0A9W7BK71_9STRA</name>
<feature type="compositionally biased region" description="Acidic residues" evidence="1">
    <location>
        <begin position="266"/>
        <end position="279"/>
    </location>
</feature>
<dbReference type="EMBL" id="BRXX01000075">
    <property type="protein sequence ID" value="GMH87685.1"/>
    <property type="molecule type" value="Genomic_DNA"/>
</dbReference>
<dbReference type="AlphaFoldDB" id="A0A9W7BK71"/>
<feature type="signal peptide" evidence="2">
    <location>
        <begin position="1"/>
        <end position="22"/>
    </location>
</feature>
<evidence type="ECO:0000313" key="3">
    <source>
        <dbReference type="EMBL" id="GMH87685.1"/>
    </source>
</evidence>
<proteinExistence type="predicted"/>
<sequence length="289" mass="30772">MKAGMIFPLLLLALSSVVPGCAFLAVPSTLGTIAVRDVNRLQSGLGALGARSPSSPNTARQDCVLRSFQRRSSLASVARSPSATSSKPQQLERLLKGSPFNLWSSFRRAFGRLSNQAARLSLTFLLVLSAFVTSARPARAVASPSLSSYDPSAPALHLPGAESYVKKFMWSVDKYNLFESAYLGADKQLTGDLGSRGKFGVSGAMVGKLLVEAGPSLAVGGLIVGGGVGAVKLDRYMKGVKEKWREEEIELYGEELTVDATPVEMPDVELPDEDEDDTTDKDLSEGGEN</sequence>
<feature type="chain" id="PRO_5040873911" evidence="2">
    <location>
        <begin position="23"/>
        <end position="289"/>
    </location>
</feature>
<organism evidence="3 4">
    <name type="scientific">Triparma verrucosa</name>
    <dbReference type="NCBI Taxonomy" id="1606542"/>
    <lineage>
        <taxon>Eukaryota</taxon>
        <taxon>Sar</taxon>
        <taxon>Stramenopiles</taxon>
        <taxon>Ochrophyta</taxon>
        <taxon>Bolidophyceae</taxon>
        <taxon>Parmales</taxon>
        <taxon>Triparmaceae</taxon>
        <taxon>Triparma</taxon>
    </lineage>
</organism>
<evidence type="ECO:0000313" key="4">
    <source>
        <dbReference type="Proteomes" id="UP001165160"/>
    </source>
</evidence>